<dbReference type="AlphaFoldDB" id="A0A645I9H5"/>
<protein>
    <submittedName>
        <fullName evidence="1">Uncharacterized protein</fullName>
    </submittedName>
</protein>
<sequence>MRIAFHGVHDDLPLGLPSAGDLLLRDRDAYLHCLGSHHDLRQVVNMLSVEIADDLHSGHKPVVYQVKGFYSLLECFHYNRSYVPDLHVKHRACHLFEVEVRRKHLSSYGLGSAYVLQFGVISPKDRSVVDFCVAHFSILSQATGPSEECQSP</sequence>
<accession>A0A645I9H5</accession>
<reference evidence="1" key="1">
    <citation type="submission" date="2019-08" db="EMBL/GenBank/DDBJ databases">
        <authorList>
            <person name="Kucharzyk K."/>
            <person name="Murdoch R.W."/>
            <person name="Higgins S."/>
            <person name="Loffler F."/>
        </authorList>
    </citation>
    <scope>NUCLEOTIDE SEQUENCE</scope>
</reference>
<comment type="caution">
    <text evidence="1">The sequence shown here is derived from an EMBL/GenBank/DDBJ whole genome shotgun (WGS) entry which is preliminary data.</text>
</comment>
<proteinExistence type="predicted"/>
<dbReference type="EMBL" id="VSSQ01102915">
    <property type="protein sequence ID" value="MPN44073.1"/>
    <property type="molecule type" value="Genomic_DNA"/>
</dbReference>
<evidence type="ECO:0000313" key="1">
    <source>
        <dbReference type="EMBL" id="MPN44073.1"/>
    </source>
</evidence>
<gene>
    <name evidence="1" type="ORF">SDC9_191634</name>
</gene>
<name>A0A645I9H5_9ZZZZ</name>
<organism evidence="1">
    <name type="scientific">bioreactor metagenome</name>
    <dbReference type="NCBI Taxonomy" id="1076179"/>
    <lineage>
        <taxon>unclassified sequences</taxon>
        <taxon>metagenomes</taxon>
        <taxon>ecological metagenomes</taxon>
    </lineage>
</organism>